<dbReference type="STRING" id="2903.R1C1L7"/>
<keyword evidence="4" id="KW-1185">Reference proteome</keyword>
<evidence type="ECO:0000313" key="4">
    <source>
        <dbReference type="Proteomes" id="UP000013827"/>
    </source>
</evidence>
<dbReference type="AlphaFoldDB" id="A0A0D3IXJ2"/>
<dbReference type="PANTHER" id="PTHR31935:SF1">
    <property type="entry name" value="COILED-COIL DOMAIN-CONTAINING PROTEIN 13"/>
    <property type="match status" value="1"/>
</dbReference>
<evidence type="ECO:0000256" key="1">
    <source>
        <dbReference type="SAM" id="Coils"/>
    </source>
</evidence>
<evidence type="ECO:0000256" key="2">
    <source>
        <dbReference type="SAM" id="MobiDB-lite"/>
    </source>
</evidence>
<protein>
    <recommendedName>
        <fullName evidence="5">Centrosomal protein of 162 kDa</fullName>
    </recommendedName>
</protein>
<dbReference type="KEGG" id="ehx:EMIHUDRAFT_210937"/>
<keyword evidence="1" id="KW-0175">Coiled coil</keyword>
<dbReference type="GeneID" id="17262082"/>
<feature type="compositionally biased region" description="Gly residues" evidence="2">
    <location>
        <begin position="53"/>
        <end position="63"/>
    </location>
</feature>
<name>A0A0D3IXJ2_EMIH1</name>
<dbReference type="PANTHER" id="PTHR31935">
    <property type="entry name" value="COILED-COIL DOMAIN-CONTAINING PROTEIN 13"/>
    <property type="match status" value="1"/>
</dbReference>
<feature type="coiled-coil region" evidence="1">
    <location>
        <begin position="71"/>
        <end position="98"/>
    </location>
</feature>
<dbReference type="InterPro" id="IPR038929">
    <property type="entry name" value="CCDC13"/>
</dbReference>
<feature type="region of interest" description="Disordered" evidence="2">
    <location>
        <begin position="260"/>
        <end position="292"/>
    </location>
</feature>
<organism evidence="3 4">
    <name type="scientific">Emiliania huxleyi (strain CCMP1516)</name>
    <dbReference type="NCBI Taxonomy" id="280463"/>
    <lineage>
        <taxon>Eukaryota</taxon>
        <taxon>Haptista</taxon>
        <taxon>Haptophyta</taxon>
        <taxon>Prymnesiophyceae</taxon>
        <taxon>Isochrysidales</taxon>
        <taxon>Noelaerhabdaceae</taxon>
        <taxon>Emiliania</taxon>
    </lineage>
</organism>
<feature type="region of interest" description="Disordered" evidence="2">
    <location>
        <begin position="1"/>
        <end position="66"/>
    </location>
</feature>
<reference evidence="3" key="2">
    <citation type="submission" date="2024-10" db="UniProtKB">
        <authorList>
            <consortium name="EnsemblProtists"/>
        </authorList>
    </citation>
    <scope>IDENTIFICATION</scope>
</reference>
<dbReference type="EnsemblProtists" id="EOD15977">
    <property type="protein sequence ID" value="EOD15977"/>
    <property type="gene ID" value="EMIHUDRAFT_210937"/>
</dbReference>
<proteinExistence type="predicted"/>
<accession>A0A0D3IXJ2</accession>
<feature type="compositionally biased region" description="Basic and acidic residues" evidence="2">
    <location>
        <begin position="181"/>
        <end position="191"/>
    </location>
</feature>
<feature type="compositionally biased region" description="Basic and acidic residues" evidence="2">
    <location>
        <begin position="276"/>
        <end position="292"/>
    </location>
</feature>
<sequence>MAVGTPASDPPSASDGEKLALWRAQIAEDDSDDGDHPPPPPAPPRRTGPHSASGGGSGSGGGETEYLQRKVAVLQLQLEEKDLELQEARMQAQWAANERASAARVAPAAAAQRDGVAAAAREDKMRELAAKCKQATMALGRERSQAAQLASELAGLRQQLKAREAAKESGGVNGGPASPGQERREAQKRLAETNARLAELSLSYEGARAELAKYKRALEREVGSVDGAARLLEGGSGARGRAEQISLLRDQLREAQRRAMTDNGGLAGGPSSPGSRGEERARERLQQMEQERRHDHERLLVVEQQLRAELDESRRRADALAARIKNLEADLKLLLDKSDNDNQLVSALRAELERCRQSSGKLSPQGDVPARRVADLATRAAEQQERRQEKIIGSLRERAAEVDRLSSENEKLRELVGLLQDKLSGAE</sequence>
<feature type="coiled-coil region" evidence="1">
    <location>
        <begin position="395"/>
        <end position="422"/>
    </location>
</feature>
<dbReference type="HOGENOM" id="CLU_643164_0_0_1"/>
<dbReference type="Proteomes" id="UP000013827">
    <property type="component" value="Unassembled WGS sequence"/>
</dbReference>
<evidence type="ECO:0008006" key="5">
    <source>
        <dbReference type="Google" id="ProtNLM"/>
    </source>
</evidence>
<dbReference type="RefSeq" id="XP_005768406.1">
    <property type="nucleotide sequence ID" value="XM_005768349.1"/>
</dbReference>
<feature type="compositionally biased region" description="Pro residues" evidence="2">
    <location>
        <begin position="37"/>
        <end position="46"/>
    </location>
</feature>
<feature type="region of interest" description="Disordered" evidence="2">
    <location>
        <begin position="160"/>
        <end position="192"/>
    </location>
</feature>
<dbReference type="PaxDb" id="2903-EOD15977"/>
<evidence type="ECO:0000313" key="3">
    <source>
        <dbReference type="EnsemblProtists" id="EOD15977"/>
    </source>
</evidence>
<reference evidence="4" key="1">
    <citation type="journal article" date="2013" name="Nature">
        <title>Pan genome of the phytoplankton Emiliania underpins its global distribution.</title>
        <authorList>
            <person name="Read B.A."/>
            <person name="Kegel J."/>
            <person name="Klute M.J."/>
            <person name="Kuo A."/>
            <person name="Lefebvre S.C."/>
            <person name="Maumus F."/>
            <person name="Mayer C."/>
            <person name="Miller J."/>
            <person name="Monier A."/>
            <person name="Salamov A."/>
            <person name="Young J."/>
            <person name="Aguilar M."/>
            <person name="Claverie J.M."/>
            <person name="Frickenhaus S."/>
            <person name="Gonzalez K."/>
            <person name="Herman E.K."/>
            <person name="Lin Y.C."/>
            <person name="Napier J."/>
            <person name="Ogata H."/>
            <person name="Sarno A.F."/>
            <person name="Shmutz J."/>
            <person name="Schroeder D."/>
            <person name="de Vargas C."/>
            <person name="Verret F."/>
            <person name="von Dassow P."/>
            <person name="Valentin K."/>
            <person name="Van de Peer Y."/>
            <person name="Wheeler G."/>
            <person name="Dacks J.B."/>
            <person name="Delwiche C.F."/>
            <person name="Dyhrman S.T."/>
            <person name="Glockner G."/>
            <person name="John U."/>
            <person name="Richards T."/>
            <person name="Worden A.Z."/>
            <person name="Zhang X."/>
            <person name="Grigoriev I.V."/>
            <person name="Allen A.E."/>
            <person name="Bidle K."/>
            <person name="Borodovsky M."/>
            <person name="Bowler C."/>
            <person name="Brownlee C."/>
            <person name="Cock J.M."/>
            <person name="Elias M."/>
            <person name="Gladyshev V.N."/>
            <person name="Groth M."/>
            <person name="Guda C."/>
            <person name="Hadaegh A."/>
            <person name="Iglesias-Rodriguez M.D."/>
            <person name="Jenkins J."/>
            <person name="Jones B.M."/>
            <person name="Lawson T."/>
            <person name="Leese F."/>
            <person name="Lindquist E."/>
            <person name="Lobanov A."/>
            <person name="Lomsadze A."/>
            <person name="Malik S.B."/>
            <person name="Marsh M.E."/>
            <person name="Mackinder L."/>
            <person name="Mock T."/>
            <person name="Mueller-Roeber B."/>
            <person name="Pagarete A."/>
            <person name="Parker M."/>
            <person name="Probert I."/>
            <person name="Quesneville H."/>
            <person name="Raines C."/>
            <person name="Rensing S.A."/>
            <person name="Riano-Pachon D.M."/>
            <person name="Richier S."/>
            <person name="Rokitta S."/>
            <person name="Shiraiwa Y."/>
            <person name="Soanes D.M."/>
            <person name="van der Giezen M."/>
            <person name="Wahlund T.M."/>
            <person name="Williams B."/>
            <person name="Wilson W."/>
            <person name="Wolfe G."/>
            <person name="Wurch L.L."/>
        </authorList>
    </citation>
    <scope>NUCLEOTIDE SEQUENCE</scope>
</reference>
<dbReference type="OMA" id="NEKQQYE"/>